<reference evidence="5" key="1">
    <citation type="submission" date="2020-07" db="EMBL/GenBank/DDBJ databases">
        <title>Genome sequence and genetic diversity analysis of an under-domesticated orphan crop, white fonio (Digitaria exilis).</title>
        <authorList>
            <person name="Bennetzen J.L."/>
            <person name="Chen S."/>
            <person name="Ma X."/>
            <person name="Wang X."/>
            <person name="Yssel A.E.J."/>
            <person name="Chaluvadi S.R."/>
            <person name="Johnson M."/>
            <person name="Gangashetty P."/>
            <person name="Hamidou F."/>
            <person name="Sanogo M.D."/>
            <person name="Zwaenepoel A."/>
            <person name="Wallace J."/>
            <person name="Van De Peer Y."/>
            <person name="Van Deynze A."/>
        </authorList>
    </citation>
    <scope>NUCLEOTIDE SEQUENCE</scope>
    <source>
        <tissue evidence="5">Leaves</tissue>
    </source>
</reference>
<dbReference type="AlphaFoldDB" id="A0A835BUR1"/>
<dbReference type="Gene3D" id="1.10.10.10">
    <property type="entry name" value="Winged helix-like DNA-binding domain superfamily/Winged helix DNA-binding domain"/>
    <property type="match status" value="1"/>
</dbReference>
<keyword evidence="2" id="KW-0808">Transferase</keyword>
<evidence type="ECO:0000256" key="1">
    <source>
        <dbReference type="ARBA" id="ARBA00022603"/>
    </source>
</evidence>
<dbReference type="InterPro" id="IPR036388">
    <property type="entry name" value="WH-like_DNA-bd_sf"/>
</dbReference>
<dbReference type="SUPFAM" id="SSF46785">
    <property type="entry name" value="Winged helix' DNA-binding domain"/>
    <property type="match status" value="1"/>
</dbReference>
<dbReference type="GO" id="GO:0008171">
    <property type="term" value="F:O-methyltransferase activity"/>
    <property type="evidence" value="ECO:0007669"/>
    <property type="project" value="InterPro"/>
</dbReference>
<feature type="domain" description="O-methyltransferase dimerisation" evidence="4">
    <location>
        <begin position="23"/>
        <end position="105"/>
    </location>
</feature>
<comment type="caution">
    <text evidence="5">The sequence shown here is derived from an EMBL/GenBank/DDBJ whole genome shotgun (WGS) entry which is preliminary data.</text>
</comment>
<evidence type="ECO:0000259" key="4">
    <source>
        <dbReference type="Pfam" id="PF08100"/>
    </source>
</evidence>
<dbReference type="GO" id="GO:0046983">
    <property type="term" value="F:protein dimerization activity"/>
    <property type="evidence" value="ECO:0007669"/>
    <property type="project" value="InterPro"/>
</dbReference>
<proteinExistence type="predicted"/>
<dbReference type="GO" id="GO:0032259">
    <property type="term" value="P:methylation"/>
    <property type="evidence" value="ECO:0007669"/>
    <property type="project" value="UniProtKB-KW"/>
</dbReference>
<dbReference type="InterPro" id="IPR016461">
    <property type="entry name" value="COMT-like"/>
</dbReference>
<gene>
    <name evidence="5" type="ORF">HU200_029474</name>
</gene>
<name>A0A835BUR1_9POAL</name>
<dbReference type="FunFam" id="1.10.10.10:FF:000292">
    <property type="entry name" value="O-methyltransferase ZRP4"/>
    <property type="match status" value="1"/>
</dbReference>
<dbReference type="PANTHER" id="PTHR11746">
    <property type="entry name" value="O-METHYLTRANSFERASE"/>
    <property type="match status" value="1"/>
</dbReference>
<organism evidence="5 6">
    <name type="scientific">Digitaria exilis</name>
    <dbReference type="NCBI Taxonomy" id="1010633"/>
    <lineage>
        <taxon>Eukaryota</taxon>
        <taxon>Viridiplantae</taxon>
        <taxon>Streptophyta</taxon>
        <taxon>Embryophyta</taxon>
        <taxon>Tracheophyta</taxon>
        <taxon>Spermatophyta</taxon>
        <taxon>Magnoliopsida</taxon>
        <taxon>Liliopsida</taxon>
        <taxon>Poales</taxon>
        <taxon>Poaceae</taxon>
        <taxon>PACMAD clade</taxon>
        <taxon>Panicoideae</taxon>
        <taxon>Panicodae</taxon>
        <taxon>Paniceae</taxon>
        <taxon>Anthephorinae</taxon>
        <taxon>Digitaria</taxon>
    </lineage>
</organism>
<keyword evidence="6" id="KW-1185">Reference proteome</keyword>
<dbReference type="InterPro" id="IPR012967">
    <property type="entry name" value="COMT_dimerisation"/>
</dbReference>
<sequence length="143" mass="15913">MGSIQEQHSTDQQALLDAQLELWHSTFAFIKSMALKSAMQLRIADAIHHHGGTATITQIATKVQLHPSKIPCMSRLMRVLTVTGIFSIAKHPSAEDADSVYGLTPWIMHDWVDSECVTILKNCKKAIPPRNEGGKWGFKYATE</sequence>
<keyword evidence="1" id="KW-0489">Methyltransferase</keyword>
<accession>A0A835BUR1</accession>
<dbReference type="PROSITE" id="PS51683">
    <property type="entry name" value="SAM_OMT_II"/>
    <property type="match status" value="1"/>
</dbReference>
<evidence type="ECO:0000313" key="5">
    <source>
        <dbReference type="EMBL" id="KAF8711440.1"/>
    </source>
</evidence>
<evidence type="ECO:0000313" key="6">
    <source>
        <dbReference type="Proteomes" id="UP000636709"/>
    </source>
</evidence>
<evidence type="ECO:0000256" key="3">
    <source>
        <dbReference type="ARBA" id="ARBA00022691"/>
    </source>
</evidence>
<evidence type="ECO:0000256" key="2">
    <source>
        <dbReference type="ARBA" id="ARBA00022679"/>
    </source>
</evidence>
<protein>
    <recommendedName>
        <fullName evidence="4">O-methyltransferase dimerisation domain-containing protein</fullName>
    </recommendedName>
</protein>
<dbReference type="InterPro" id="IPR036390">
    <property type="entry name" value="WH_DNA-bd_sf"/>
</dbReference>
<dbReference type="EMBL" id="JACEFO010001753">
    <property type="protein sequence ID" value="KAF8711440.1"/>
    <property type="molecule type" value="Genomic_DNA"/>
</dbReference>
<dbReference type="OrthoDB" id="689987at2759"/>
<keyword evidence="3" id="KW-0949">S-adenosyl-L-methionine</keyword>
<dbReference type="Proteomes" id="UP000636709">
    <property type="component" value="Unassembled WGS sequence"/>
</dbReference>
<dbReference type="Pfam" id="PF08100">
    <property type="entry name" value="Dimerisation"/>
    <property type="match status" value="1"/>
</dbReference>